<accession>F0X2A2</accession>
<gene>
    <name evidence="2" type="primary">AlNc14C927G12639</name>
    <name evidence="2" type="ORF">ALNC14_141260</name>
</gene>
<evidence type="ECO:0000313" key="2">
    <source>
        <dbReference type="EMBL" id="CCA27982.1"/>
    </source>
</evidence>
<proteinExistence type="predicted"/>
<dbReference type="AlphaFoldDB" id="F0X2A2"/>
<sequence>MSPTDRIADVAKPAAPADVVVSSERATDHIHEEKSEVLEAALVKVLAMLGYLSERMFRIAPADVVVSSERATDHIHEEKSEVLEAALVKVLAMLGYLSERMFRMESSQSGQARKHRKESAESSVFDPVFGVGAAMNLQDLERNASPKRSRNLSPATQLGSRRPAQFAGNYGMGQAPELGVHAQRLPDYHYPGIGMQNLGFVPPGRQIEGVPDS</sequence>
<organism evidence="2">
    <name type="scientific">Albugo laibachii Nc14</name>
    <dbReference type="NCBI Taxonomy" id="890382"/>
    <lineage>
        <taxon>Eukaryota</taxon>
        <taxon>Sar</taxon>
        <taxon>Stramenopiles</taxon>
        <taxon>Oomycota</taxon>
        <taxon>Peronosporomycetes</taxon>
        <taxon>Albuginales</taxon>
        <taxon>Albuginaceae</taxon>
        <taxon>Albugo</taxon>
    </lineage>
</organism>
<dbReference type="HOGENOM" id="CLU_112674_0_0_1"/>
<feature type="region of interest" description="Disordered" evidence="1">
    <location>
        <begin position="141"/>
        <end position="170"/>
    </location>
</feature>
<dbReference type="EMBL" id="FR824793">
    <property type="protein sequence ID" value="CCA27982.1"/>
    <property type="molecule type" value="Genomic_DNA"/>
</dbReference>
<protein>
    <submittedName>
        <fullName evidence="2">AlNc14C927G12639 protein</fullName>
    </submittedName>
</protein>
<evidence type="ECO:0000256" key="1">
    <source>
        <dbReference type="SAM" id="MobiDB-lite"/>
    </source>
</evidence>
<reference evidence="2" key="1">
    <citation type="journal article" date="2011" name="PLoS Biol.">
        <title>Gene gain and loss during evolution of obligate parasitism in the white rust pathogen of Arabidopsis thaliana.</title>
        <authorList>
            <person name="Kemen E."/>
            <person name="Gardiner A."/>
            <person name="Schultz-Larsen T."/>
            <person name="Kemen A.C."/>
            <person name="Balmuth A.L."/>
            <person name="Robert-Seilaniantz A."/>
            <person name="Bailey K."/>
            <person name="Holub E."/>
            <person name="Studholme D.J."/>
            <person name="Maclean D."/>
            <person name="Jones J.D."/>
        </authorList>
    </citation>
    <scope>NUCLEOTIDE SEQUENCE</scope>
</reference>
<name>F0X2A2_9STRA</name>
<reference evidence="2" key="2">
    <citation type="submission" date="2011-02" db="EMBL/GenBank/DDBJ databases">
        <authorList>
            <person name="MacLean D."/>
        </authorList>
    </citation>
    <scope>NUCLEOTIDE SEQUENCE</scope>
</reference>